<evidence type="ECO:0000313" key="5">
    <source>
        <dbReference type="Proteomes" id="UP000887566"/>
    </source>
</evidence>
<feature type="chain" id="PRO_5037471333" description="Galectin" evidence="3">
    <location>
        <begin position="23"/>
        <end position="547"/>
    </location>
</feature>
<organism evidence="5 6">
    <name type="scientific">Plectus sambesii</name>
    <dbReference type="NCBI Taxonomy" id="2011161"/>
    <lineage>
        <taxon>Eukaryota</taxon>
        <taxon>Metazoa</taxon>
        <taxon>Ecdysozoa</taxon>
        <taxon>Nematoda</taxon>
        <taxon>Chromadorea</taxon>
        <taxon>Plectida</taxon>
        <taxon>Plectina</taxon>
        <taxon>Plectoidea</taxon>
        <taxon>Plectidae</taxon>
        <taxon>Plectus</taxon>
    </lineage>
</organism>
<evidence type="ECO:0000313" key="6">
    <source>
        <dbReference type="WBParaSite" id="PSAMB.scaffold583size46494.g7185.t1"/>
    </source>
</evidence>
<dbReference type="GO" id="GO:0016936">
    <property type="term" value="F:galactoside binding"/>
    <property type="evidence" value="ECO:0007669"/>
    <property type="project" value="TreeGrafter"/>
</dbReference>
<dbReference type="CDD" id="cd00070">
    <property type="entry name" value="GLECT"/>
    <property type="match status" value="3"/>
</dbReference>
<keyword evidence="3" id="KW-0732">Signal</keyword>
<dbReference type="InterPro" id="IPR013320">
    <property type="entry name" value="ConA-like_dom_sf"/>
</dbReference>
<accession>A0A914X359</accession>
<feature type="domain" description="Galectin" evidence="4">
    <location>
        <begin position="261"/>
        <end position="398"/>
    </location>
</feature>
<dbReference type="Gene3D" id="2.60.120.200">
    <property type="match status" value="3"/>
</dbReference>
<dbReference type="PANTHER" id="PTHR11346">
    <property type="entry name" value="GALECTIN"/>
    <property type="match status" value="1"/>
</dbReference>
<sequence length="547" mass="60444">MISFSNFFLSTLLIYNCFHAYAASSQLISHFDQYTNYGFGRFNSSSSNVLYNATLTLAMCIVTCHGNPACYGLSYNPTTNDCQLHAVSLDAAYYVRQLIVDKNYRSSVRKMKIEAPYRFSLPNGFPTGSTLTIKGAPLSNASRLQVMLQNINGSERPLYFDIRIAAVVSGSQPGNRTILNTFTANTWGTDQIKNGVSPFVRGMAFEIVIKNFPDAYYIYVNDVFYSAFVHRISFTLIKHVVVTDDVLINDIQVKYETLLTNTYPIPSGFPTGSSITIKGTPNFNASRMQMTLQSLAGSEKALYFDIRIAAVVSGAQPGNRTILNTFITNTWGTDQIKNGVSPFVRGMAFQIVIKNFPDAYYIYVNGVFYSAFVHRISFTLIKQAAFGDDILLSDIQMKYETLLTIPYSLPLPSSFPTGSSVTIKGTSSFNASQIIFALTVANQPLFAGDMPLYFNVRFDSCPAYPNNIVGMNSKQGSWGSQISTSGRLPFDYGVEFELVIENKADAFYMSVDGASFSSFAHRLSTSIIGQFLIQGDVVISSVTVSYP</sequence>
<dbReference type="InterPro" id="IPR001079">
    <property type="entry name" value="Galectin_CRD"/>
</dbReference>
<dbReference type="SMART" id="SM00908">
    <property type="entry name" value="Gal-bind_lectin"/>
    <property type="match status" value="3"/>
</dbReference>
<feature type="domain" description="Galectin" evidence="4">
    <location>
        <begin position="117"/>
        <end position="254"/>
    </location>
</feature>
<feature type="domain" description="Galectin" evidence="4">
    <location>
        <begin position="407"/>
        <end position="545"/>
    </location>
</feature>
<protein>
    <recommendedName>
        <fullName evidence="2">Galectin</fullName>
    </recommendedName>
</protein>
<dbReference type="PROSITE" id="PS51304">
    <property type="entry name" value="GALECTIN"/>
    <property type="match status" value="3"/>
</dbReference>
<dbReference type="AlphaFoldDB" id="A0A914X359"/>
<dbReference type="Pfam" id="PF00337">
    <property type="entry name" value="Gal-bind_lectin"/>
    <property type="match status" value="3"/>
</dbReference>
<dbReference type="Proteomes" id="UP000887566">
    <property type="component" value="Unplaced"/>
</dbReference>
<evidence type="ECO:0000256" key="3">
    <source>
        <dbReference type="SAM" id="SignalP"/>
    </source>
</evidence>
<dbReference type="SMART" id="SM00276">
    <property type="entry name" value="GLECT"/>
    <property type="match status" value="3"/>
</dbReference>
<evidence type="ECO:0000256" key="1">
    <source>
        <dbReference type="ARBA" id="ARBA00022734"/>
    </source>
</evidence>
<name>A0A914X359_9BILA</name>
<dbReference type="PANTHER" id="PTHR11346:SF176">
    <property type="entry name" value="32 KDA BETA-GALACTOSIDE-BINDING LECTIN LEC-3"/>
    <property type="match status" value="1"/>
</dbReference>
<dbReference type="GO" id="GO:0030246">
    <property type="term" value="F:carbohydrate binding"/>
    <property type="evidence" value="ECO:0007669"/>
    <property type="project" value="UniProtKB-UniRule"/>
</dbReference>
<dbReference type="InterPro" id="IPR044156">
    <property type="entry name" value="Galectin-like"/>
</dbReference>
<evidence type="ECO:0000256" key="2">
    <source>
        <dbReference type="RuleBase" id="RU102079"/>
    </source>
</evidence>
<dbReference type="SUPFAM" id="SSF49899">
    <property type="entry name" value="Concanavalin A-like lectins/glucanases"/>
    <property type="match status" value="3"/>
</dbReference>
<keyword evidence="5" id="KW-1185">Reference proteome</keyword>
<keyword evidence="1 2" id="KW-0430">Lectin</keyword>
<reference evidence="6" key="1">
    <citation type="submission" date="2022-11" db="UniProtKB">
        <authorList>
            <consortium name="WormBaseParasite"/>
        </authorList>
    </citation>
    <scope>IDENTIFICATION</scope>
</reference>
<dbReference type="WBParaSite" id="PSAMB.scaffold583size46494.g7185.t1">
    <property type="protein sequence ID" value="PSAMB.scaffold583size46494.g7185.t1"/>
    <property type="gene ID" value="PSAMB.scaffold583size46494.g7185"/>
</dbReference>
<evidence type="ECO:0000259" key="4">
    <source>
        <dbReference type="PROSITE" id="PS51304"/>
    </source>
</evidence>
<feature type="signal peptide" evidence="3">
    <location>
        <begin position="1"/>
        <end position="22"/>
    </location>
</feature>
<proteinExistence type="predicted"/>